<sequence>MKRQVISRIQVDGPLRFDEFMEMCLYDSEAGFYGAGRVRSGEHADFVTSPEVSPWFGRLVGRWAAKVAGGDGLLVEAGAGSGSLLEPLLEEAGNEFLRAYALEVSTTARETISGRLPEVATVSRWDEVPRGGCGVVIANELLDNLPFRLVDRH</sequence>
<evidence type="ECO:0000256" key="4">
    <source>
        <dbReference type="ARBA" id="ARBA00023128"/>
    </source>
</evidence>
<evidence type="ECO:0000256" key="1">
    <source>
        <dbReference type="ARBA" id="ARBA00004173"/>
    </source>
</evidence>
<gene>
    <name evidence="5" type="ORF">MNBD_ACTINO01-1938</name>
</gene>
<dbReference type="Gene3D" id="3.40.50.12710">
    <property type="match status" value="1"/>
</dbReference>
<dbReference type="InterPro" id="IPR003788">
    <property type="entry name" value="NDUFAF7"/>
</dbReference>
<protein>
    <recommendedName>
        <fullName evidence="6">SAM-dependent methyltransferase, MidA</fullName>
    </recommendedName>
</protein>
<accession>A0A3B0T309</accession>
<proteinExistence type="predicted"/>
<feature type="non-terminal residue" evidence="5">
    <location>
        <position position="153"/>
    </location>
</feature>
<dbReference type="SUPFAM" id="SSF53335">
    <property type="entry name" value="S-adenosyl-L-methionine-dependent methyltransferases"/>
    <property type="match status" value="1"/>
</dbReference>
<evidence type="ECO:0000256" key="2">
    <source>
        <dbReference type="ARBA" id="ARBA00022603"/>
    </source>
</evidence>
<keyword evidence="4" id="KW-0496">Mitochondrion</keyword>
<evidence type="ECO:0000256" key="3">
    <source>
        <dbReference type="ARBA" id="ARBA00022679"/>
    </source>
</evidence>
<comment type="subcellular location">
    <subcellularLocation>
        <location evidence="1">Mitochondrion</location>
    </subcellularLocation>
</comment>
<organism evidence="5">
    <name type="scientific">hydrothermal vent metagenome</name>
    <dbReference type="NCBI Taxonomy" id="652676"/>
    <lineage>
        <taxon>unclassified sequences</taxon>
        <taxon>metagenomes</taxon>
        <taxon>ecological metagenomes</taxon>
    </lineage>
</organism>
<dbReference type="InterPro" id="IPR029063">
    <property type="entry name" value="SAM-dependent_MTases_sf"/>
</dbReference>
<reference evidence="5" key="1">
    <citation type="submission" date="2018-06" db="EMBL/GenBank/DDBJ databases">
        <authorList>
            <person name="Zhirakovskaya E."/>
        </authorList>
    </citation>
    <scope>NUCLEOTIDE SEQUENCE</scope>
</reference>
<evidence type="ECO:0008006" key="6">
    <source>
        <dbReference type="Google" id="ProtNLM"/>
    </source>
</evidence>
<dbReference type="GO" id="GO:0005739">
    <property type="term" value="C:mitochondrion"/>
    <property type="evidence" value="ECO:0007669"/>
    <property type="project" value="UniProtKB-SubCell"/>
</dbReference>
<dbReference type="InterPro" id="IPR038375">
    <property type="entry name" value="NDUFAF7_sf"/>
</dbReference>
<dbReference type="PANTHER" id="PTHR12049:SF7">
    <property type="entry name" value="PROTEIN ARGININE METHYLTRANSFERASE NDUFAF7, MITOCHONDRIAL"/>
    <property type="match status" value="1"/>
</dbReference>
<name>A0A3B0T309_9ZZZZ</name>
<dbReference type="PANTHER" id="PTHR12049">
    <property type="entry name" value="PROTEIN ARGININE METHYLTRANSFERASE NDUFAF7, MITOCHONDRIAL"/>
    <property type="match status" value="1"/>
</dbReference>
<dbReference type="GO" id="GO:0032259">
    <property type="term" value="P:methylation"/>
    <property type="evidence" value="ECO:0007669"/>
    <property type="project" value="UniProtKB-KW"/>
</dbReference>
<dbReference type="EMBL" id="UOEI01000642">
    <property type="protein sequence ID" value="VAW08822.1"/>
    <property type="molecule type" value="Genomic_DNA"/>
</dbReference>
<keyword evidence="3" id="KW-0808">Transferase</keyword>
<keyword evidence="2" id="KW-0489">Methyltransferase</keyword>
<dbReference type="AlphaFoldDB" id="A0A3B0T309"/>
<evidence type="ECO:0000313" key="5">
    <source>
        <dbReference type="EMBL" id="VAW08822.1"/>
    </source>
</evidence>
<dbReference type="Pfam" id="PF02636">
    <property type="entry name" value="Methyltransf_28"/>
    <property type="match status" value="1"/>
</dbReference>
<dbReference type="GO" id="GO:0035243">
    <property type="term" value="F:protein-arginine omega-N symmetric methyltransferase activity"/>
    <property type="evidence" value="ECO:0007669"/>
    <property type="project" value="TreeGrafter"/>
</dbReference>